<proteinExistence type="predicted"/>
<keyword evidence="2" id="KW-0472">Membrane</keyword>
<evidence type="ECO:0000256" key="2">
    <source>
        <dbReference type="SAM" id="Phobius"/>
    </source>
</evidence>
<name>A0A078A3I5_STYLE</name>
<evidence type="ECO:0008006" key="5">
    <source>
        <dbReference type="Google" id="ProtNLM"/>
    </source>
</evidence>
<protein>
    <recommendedName>
        <fullName evidence="5">Transmembrane protein</fullName>
    </recommendedName>
</protein>
<feature type="compositionally biased region" description="Low complexity" evidence="1">
    <location>
        <begin position="443"/>
        <end position="455"/>
    </location>
</feature>
<dbReference type="AlphaFoldDB" id="A0A078A3I5"/>
<feature type="region of interest" description="Disordered" evidence="1">
    <location>
        <begin position="306"/>
        <end position="626"/>
    </location>
</feature>
<feature type="compositionally biased region" description="Low complexity" evidence="1">
    <location>
        <begin position="468"/>
        <end position="499"/>
    </location>
</feature>
<feature type="transmembrane region" description="Helical" evidence="2">
    <location>
        <begin position="88"/>
        <end position="109"/>
    </location>
</feature>
<sequence>MSRQVNRNRARNPLSAAELAKVFQPKPKIVTFFDIFTFGVIAAAIFFNSLTARSIIFNVSISAALLLKVFIGVYFYKRNNARSLRLYFMFRFLYNVLVIYPLIAVLKFFTGVYVMNNFIAGGILALFELIITGIYMKYLFLKTPIENIEDIPGYIIKSKQEDLTVLNIKSNRAADYLSKSYGKKSILNIIKKKQIQNEKQKLMKNSSGKPMGTFELLQRRQEDQHRRRVGFNLIRPEDEIEAEIQFEIVQVNKKANSSKYMSFELIHSRDVVNDVKIMDQKEKQKIQYIEDAREDIEREKEKFRRAMEKMKGKSSGDDQAQVKKNQDDLKEEEDQNGPIVYTDQVKLNKKDEDNVLLTNEEDVEQQSDRAEMNRSNINDTAAKSTNEKATPVSKITESKQQTTTLKQPEVKSQNLPAPQQLPLQNYQSNRSTIQTKVQEEVPQRQARSQQRQSQKQKFKSYEEKFEIQRLQIQKQQQKGPQQPQQRQANSNGRNQQNQSNKRKYQDDDYDSEDGSDSYDSEDSERRRRRKKIQQINNQQKKIHGVNDGDSSSSLSEDDQKKKSNRNQKANTNNNSRKNQSAKGGNQKQVRFDENKNTIKNASELNRGLNQNKGKQDDSYDTEGDSY</sequence>
<evidence type="ECO:0000256" key="1">
    <source>
        <dbReference type="SAM" id="MobiDB-lite"/>
    </source>
</evidence>
<feature type="transmembrane region" description="Helical" evidence="2">
    <location>
        <begin position="115"/>
        <end position="136"/>
    </location>
</feature>
<feature type="compositionally biased region" description="Polar residues" evidence="1">
    <location>
        <begin position="597"/>
        <end position="612"/>
    </location>
</feature>
<feature type="transmembrane region" description="Helical" evidence="2">
    <location>
        <begin position="55"/>
        <end position="76"/>
    </location>
</feature>
<feature type="compositionally biased region" description="Low complexity" evidence="1">
    <location>
        <begin position="415"/>
        <end position="424"/>
    </location>
</feature>
<dbReference type="EMBL" id="CCKQ01004931">
    <property type="protein sequence ID" value="CDW76083.1"/>
    <property type="molecule type" value="Genomic_DNA"/>
</dbReference>
<keyword evidence="4" id="KW-1185">Reference proteome</keyword>
<feature type="compositionally biased region" description="Polar residues" evidence="1">
    <location>
        <begin position="425"/>
        <end position="436"/>
    </location>
</feature>
<evidence type="ECO:0000313" key="4">
    <source>
        <dbReference type="Proteomes" id="UP000039865"/>
    </source>
</evidence>
<feature type="compositionally biased region" description="Polar residues" evidence="1">
    <location>
        <begin position="566"/>
        <end position="588"/>
    </location>
</feature>
<organism evidence="3 4">
    <name type="scientific">Stylonychia lemnae</name>
    <name type="common">Ciliate</name>
    <dbReference type="NCBI Taxonomy" id="5949"/>
    <lineage>
        <taxon>Eukaryota</taxon>
        <taxon>Sar</taxon>
        <taxon>Alveolata</taxon>
        <taxon>Ciliophora</taxon>
        <taxon>Intramacronucleata</taxon>
        <taxon>Spirotrichea</taxon>
        <taxon>Stichotrichia</taxon>
        <taxon>Sporadotrichida</taxon>
        <taxon>Oxytrichidae</taxon>
        <taxon>Stylonychinae</taxon>
        <taxon>Stylonychia</taxon>
    </lineage>
</organism>
<keyword evidence="2" id="KW-0812">Transmembrane</keyword>
<feature type="compositionally biased region" description="Basic and acidic residues" evidence="1">
    <location>
        <begin position="306"/>
        <end position="328"/>
    </location>
</feature>
<evidence type="ECO:0000313" key="3">
    <source>
        <dbReference type="EMBL" id="CDW76083.1"/>
    </source>
</evidence>
<feature type="compositionally biased region" description="Acidic residues" evidence="1">
    <location>
        <begin position="507"/>
        <end position="522"/>
    </location>
</feature>
<accession>A0A078A3I5</accession>
<keyword evidence="2" id="KW-1133">Transmembrane helix</keyword>
<gene>
    <name evidence="3" type="primary">Contig16816.g17915</name>
    <name evidence="3" type="ORF">STYLEM_5079</name>
</gene>
<feature type="compositionally biased region" description="Polar residues" evidence="1">
    <location>
        <begin position="373"/>
        <end position="414"/>
    </location>
</feature>
<reference evidence="3 4" key="1">
    <citation type="submission" date="2014-06" db="EMBL/GenBank/DDBJ databases">
        <authorList>
            <person name="Swart Estienne"/>
        </authorList>
    </citation>
    <scope>NUCLEOTIDE SEQUENCE [LARGE SCALE GENOMIC DNA]</scope>
    <source>
        <strain evidence="3 4">130c</strain>
    </source>
</reference>
<feature type="transmembrane region" description="Helical" evidence="2">
    <location>
        <begin position="29"/>
        <end position="49"/>
    </location>
</feature>
<dbReference type="InParanoid" id="A0A078A3I5"/>
<dbReference type="Proteomes" id="UP000039865">
    <property type="component" value="Unassembled WGS sequence"/>
</dbReference>